<dbReference type="AlphaFoldDB" id="A0A158KPF4"/>
<name>A0A158KPF4_9BURK</name>
<dbReference type="Gene3D" id="3.40.390.10">
    <property type="entry name" value="Collagenase (Catalytic Domain)"/>
    <property type="match status" value="1"/>
</dbReference>
<organism evidence="2 3">
    <name type="scientific">Caballeronia arvi</name>
    <dbReference type="NCBI Taxonomy" id="1777135"/>
    <lineage>
        <taxon>Bacteria</taxon>
        <taxon>Pseudomonadati</taxon>
        <taxon>Pseudomonadota</taxon>
        <taxon>Betaproteobacteria</taxon>
        <taxon>Burkholderiales</taxon>
        <taxon>Burkholderiaceae</taxon>
        <taxon>Caballeronia</taxon>
    </lineage>
</organism>
<comment type="caution">
    <text evidence="2">The sequence shown here is derived from an EMBL/GenBank/DDBJ whole genome shotgun (WGS) entry which is preliminary data.</text>
</comment>
<evidence type="ECO:0000313" key="2">
    <source>
        <dbReference type="EMBL" id="SAL83036.1"/>
    </source>
</evidence>
<accession>A0A158KPF4</accession>
<reference evidence="2" key="1">
    <citation type="submission" date="2016-01" db="EMBL/GenBank/DDBJ databases">
        <authorList>
            <person name="Peeters C."/>
        </authorList>
    </citation>
    <scope>NUCLEOTIDE SEQUENCE [LARGE SCALE GENOMIC DNA]</scope>
    <source>
        <strain evidence="2">LMG 29317</strain>
    </source>
</reference>
<dbReference type="RefSeq" id="WP_061150686.1">
    <property type="nucleotide sequence ID" value="NZ_FCOM02000044.1"/>
</dbReference>
<sequence>MAEQEFFYLGTIVTNTIENSTHEFLVDVNPICENMSNAAFRKKVLKLRDDAVVIVEQRIRELTAWSQSAQARMKLWIGNTDDRTRAELIQRLRALLVVMKGLEPKNFIRPDPENERILGCVPNPDTRGEVAHVCGPDTATHTIAITRNFCVLPETTVGTLSSMQLTILHECTHFYDTFAALDYKNTYGPRLGLQLAQSEPDMAIKNADNIAFYVLASDSFSFDVRVQRSDSV</sequence>
<dbReference type="InterPro" id="IPR024079">
    <property type="entry name" value="MetalloPept_cat_dom_sf"/>
</dbReference>
<evidence type="ECO:0000259" key="1">
    <source>
        <dbReference type="SMART" id="SM01351"/>
    </source>
</evidence>
<evidence type="ECO:0000313" key="3">
    <source>
        <dbReference type="Proteomes" id="UP000055019"/>
    </source>
</evidence>
<dbReference type="SUPFAM" id="SSF55486">
    <property type="entry name" value="Metalloproteases ('zincins'), catalytic domain"/>
    <property type="match status" value="1"/>
</dbReference>
<dbReference type="EMBL" id="FCOM02000044">
    <property type="protein sequence ID" value="SAL83036.1"/>
    <property type="molecule type" value="Genomic_DNA"/>
</dbReference>
<dbReference type="OrthoDB" id="8841651at2"/>
<dbReference type="Pfam" id="PF14521">
    <property type="entry name" value="Aspzincin_M35"/>
    <property type="match status" value="1"/>
</dbReference>
<dbReference type="GO" id="GO:0004222">
    <property type="term" value="F:metalloendopeptidase activity"/>
    <property type="evidence" value="ECO:0007669"/>
    <property type="project" value="InterPro"/>
</dbReference>
<dbReference type="InterPro" id="IPR034108">
    <property type="entry name" value="Pept_M35-like_proteobacteria"/>
</dbReference>
<protein>
    <submittedName>
        <fullName evidence="2">Peptidase M35</fullName>
    </submittedName>
</protein>
<feature type="domain" description="Lysine-specific metallo-endopeptidase" evidence="1">
    <location>
        <begin position="60"/>
        <end position="215"/>
    </location>
</feature>
<keyword evidence="3" id="KW-1185">Reference proteome</keyword>
<gene>
    <name evidence="2" type="ORF">AWB74_06473</name>
</gene>
<dbReference type="InterPro" id="IPR029463">
    <property type="entry name" value="Lys_MEP"/>
</dbReference>
<dbReference type="SMART" id="SM01351">
    <property type="entry name" value="Aspzincin_M35"/>
    <property type="match status" value="1"/>
</dbReference>
<dbReference type="CDD" id="cd11007">
    <property type="entry name" value="M35_like_1"/>
    <property type="match status" value="1"/>
</dbReference>
<dbReference type="Proteomes" id="UP000055019">
    <property type="component" value="Unassembled WGS sequence"/>
</dbReference>
<proteinExistence type="predicted"/>